<dbReference type="OMA" id="VGCGHLF"/>
<evidence type="ECO:0000313" key="15">
    <source>
        <dbReference type="EMBL" id="KCW78769.1"/>
    </source>
</evidence>
<dbReference type="Gene3D" id="3.30.40.10">
    <property type="entry name" value="Zinc/RING finger domain, C3HC4 (zinc finger)"/>
    <property type="match status" value="1"/>
</dbReference>
<dbReference type="GO" id="GO:0016020">
    <property type="term" value="C:membrane"/>
    <property type="evidence" value="ECO:0007669"/>
    <property type="project" value="UniProtKB-SubCell"/>
</dbReference>
<evidence type="ECO:0000256" key="5">
    <source>
        <dbReference type="ARBA" id="ARBA00022723"/>
    </source>
</evidence>
<feature type="region of interest" description="Disordered" evidence="12">
    <location>
        <begin position="1"/>
        <end position="30"/>
    </location>
</feature>
<dbReference type="Gramene" id="KCW78769">
    <property type="protein sequence ID" value="KCW78769"/>
    <property type="gene ID" value="EUGRSUZ_C00203"/>
</dbReference>
<dbReference type="eggNOG" id="KOG0800">
    <property type="taxonomic scope" value="Eukaryota"/>
</dbReference>
<evidence type="ECO:0000256" key="2">
    <source>
        <dbReference type="ARBA" id="ARBA00004370"/>
    </source>
</evidence>
<proteinExistence type="inferred from homology"/>
<protein>
    <recommendedName>
        <fullName evidence="3">RING-type E3 ubiquitin transferase</fullName>
        <ecNumber evidence="3">2.3.2.27</ecNumber>
    </recommendedName>
</protein>
<evidence type="ECO:0000256" key="12">
    <source>
        <dbReference type="SAM" id="MobiDB-lite"/>
    </source>
</evidence>
<dbReference type="InterPro" id="IPR001841">
    <property type="entry name" value="Znf_RING"/>
</dbReference>
<dbReference type="PANTHER" id="PTHR46539">
    <property type="entry name" value="E3 UBIQUITIN-PROTEIN LIGASE ATL42"/>
    <property type="match status" value="1"/>
</dbReference>
<keyword evidence="8 13" id="KW-1133">Transmembrane helix</keyword>
<evidence type="ECO:0000256" key="1">
    <source>
        <dbReference type="ARBA" id="ARBA00000900"/>
    </source>
</evidence>
<evidence type="ECO:0000256" key="7">
    <source>
        <dbReference type="ARBA" id="ARBA00022833"/>
    </source>
</evidence>
<evidence type="ECO:0000256" key="3">
    <source>
        <dbReference type="ARBA" id="ARBA00012483"/>
    </source>
</evidence>
<evidence type="ECO:0000256" key="8">
    <source>
        <dbReference type="ARBA" id="ARBA00022989"/>
    </source>
</evidence>
<dbReference type="OrthoDB" id="8062037at2759"/>
<dbReference type="InParanoid" id="A0A059CKJ4"/>
<comment type="similarity">
    <text evidence="10">Belongs to the RING-type zinc finger family. ATL subfamily.</text>
</comment>
<dbReference type="PANTHER" id="PTHR46539:SF9">
    <property type="entry name" value="RING-H2 FINGER PROTEIN ATL56"/>
    <property type="match status" value="1"/>
</dbReference>
<name>A0A059CKJ4_EUCGR</name>
<evidence type="ECO:0000256" key="13">
    <source>
        <dbReference type="SAM" id="Phobius"/>
    </source>
</evidence>
<evidence type="ECO:0000256" key="11">
    <source>
        <dbReference type="PROSITE-ProRule" id="PRU00175"/>
    </source>
</evidence>
<keyword evidence="9 13" id="KW-0472">Membrane</keyword>
<dbReference type="KEGG" id="egr:104435991"/>
<evidence type="ECO:0000256" key="10">
    <source>
        <dbReference type="ARBA" id="ARBA00024209"/>
    </source>
</evidence>
<evidence type="ECO:0000259" key="14">
    <source>
        <dbReference type="PROSITE" id="PS50089"/>
    </source>
</evidence>
<gene>
    <name evidence="15" type="ORF">EUGRSUZ_C00203</name>
</gene>
<feature type="transmembrane region" description="Helical" evidence="13">
    <location>
        <begin position="43"/>
        <end position="69"/>
    </location>
</feature>
<comment type="subcellular location">
    <subcellularLocation>
        <location evidence="2">Membrane</location>
    </subcellularLocation>
</comment>
<dbReference type="GO" id="GO:0008270">
    <property type="term" value="F:zinc ion binding"/>
    <property type="evidence" value="ECO:0007669"/>
    <property type="project" value="UniProtKB-KW"/>
</dbReference>
<sequence length="194" mass="20785">MPPHHGALHGGGPASGHRHGGGSLPSPPPPKQNPKLLSLLLKAIIMILITTLFFLFLGLAAIILLLLCLAGGLLHRRHQIDLPPPPGGALPPRDLKRLPKFRYPKSGAQGQGQHDQGFSDCAVCLDEFSQGQWCRKLVGCGHVFHKSCVDTWLVKVAACPVCRSPVRAQVGSTGPGIDGRDCKQLWAFGRETPI</sequence>
<dbReference type="EMBL" id="KK198755">
    <property type="protein sequence ID" value="KCW78769.1"/>
    <property type="molecule type" value="Genomic_DNA"/>
</dbReference>
<comment type="catalytic activity">
    <reaction evidence="1">
        <text>S-ubiquitinyl-[E2 ubiquitin-conjugating enzyme]-L-cysteine + [acceptor protein]-L-lysine = [E2 ubiquitin-conjugating enzyme]-L-cysteine + N(6)-ubiquitinyl-[acceptor protein]-L-lysine.</text>
        <dbReference type="EC" id="2.3.2.27"/>
    </reaction>
</comment>
<reference evidence="15" key="1">
    <citation type="submission" date="2013-07" db="EMBL/GenBank/DDBJ databases">
        <title>The genome of Eucalyptus grandis.</title>
        <authorList>
            <person name="Schmutz J."/>
            <person name="Hayes R."/>
            <person name="Myburg A."/>
            <person name="Tuskan G."/>
            <person name="Grattapaglia D."/>
            <person name="Rokhsar D.S."/>
        </authorList>
    </citation>
    <scope>NUCLEOTIDE SEQUENCE</scope>
    <source>
        <tissue evidence="15">Leaf extractions</tissue>
    </source>
</reference>
<evidence type="ECO:0000256" key="9">
    <source>
        <dbReference type="ARBA" id="ARBA00023136"/>
    </source>
</evidence>
<dbReference type="SMART" id="SM00184">
    <property type="entry name" value="RING"/>
    <property type="match status" value="1"/>
</dbReference>
<evidence type="ECO:0000256" key="4">
    <source>
        <dbReference type="ARBA" id="ARBA00022692"/>
    </source>
</evidence>
<keyword evidence="7" id="KW-0862">Zinc</keyword>
<dbReference type="AlphaFoldDB" id="A0A059CKJ4"/>
<dbReference type="GO" id="GO:0061630">
    <property type="term" value="F:ubiquitin protein ligase activity"/>
    <property type="evidence" value="ECO:0007669"/>
    <property type="project" value="UniProtKB-EC"/>
</dbReference>
<dbReference type="PROSITE" id="PS50089">
    <property type="entry name" value="ZF_RING_2"/>
    <property type="match status" value="1"/>
</dbReference>
<keyword evidence="4 13" id="KW-0812">Transmembrane</keyword>
<dbReference type="EC" id="2.3.2.27" evidence="3"/>
<keyword evidence="6 11" id="KW-0863">Zinc-finger</keyword>
<organism evidence="15">
    <name type="scientific">Eucalyptus grandis</name>
    <name type="common">Flooded gum</name>
    <dbReference type="NCBI Taxonomy" id="71139"/>
    <lineage>
        <taxon>Eukaryota</taxon>
        <taxon>Viridiplantae</taxon>
        <taxon>Streptophyta</taxon>
        <taxon>Embryophyta</taxon>
        <taxon>Tracheophyta</taxon>
        <taxon>Spermatophyta</taxon>
        <taxon>Magnoliopsida</taxon>
        <taxon>eudicotyledons</taxon>
        <taxon>Gunneridae</taxon>
        <taxon>Pentapetalae</taxon>
        <taxon>rosids</taxon>
        <taxon>malvids</taxon>
        <taxon>Myrtales</taxon>
        <taxon>Myrtaceae</taxon>
        <taxon>Myrtoideae</taxon>
        <taxon>Eucalypteae</taxon>
        <taxon>Eucalyptus</taxon>
    </lineage>
</organism>
<feature type="domain" description="RING-type" evidence="14">
    <location>
        <begin position="121"/>
        <end position="163"/>
    </location>
</feature>
<keyword evidence="5" id="KW-0479">Metal-binding</keyword>
<evidence type="ECO:0000256" key="6">
    <source>
        <dbReference type="ARBA" id="ARBA00022771"/>
    </source>
</evidence>
<accession>A0A059CKJ4</accession>
<dbReference type="SUPFAM" id="SSF57850">
    <property type="entry name" value="RING/U-box"/>
    <property type="match status" value="1"/>
</dbReference>
<dbReference type="InterPro" id="IPR013083">
    <property type="entry name" value="Znf_RING/FYVE/PHD"/>
</dbReference>
<dbReference type="Pfam" id="PF13639">
    <property type="entry name" value="zf-RING_2"/>
    <property type="match status" value="1"/>
</dbReference>